<dbReference type="AlphaFoldDB" id="A0A9D1LFE1"/>
<evidence type="ECO:0000256" key="1">
    <source>
        <dbReference type="SAM" id="SignalP"/>
    </source>
</evidence>
<evidence type="ECO:0000313" key="3">
    <source>
        <dbReference type="Proteomes" id="UP000824083"/>
    </source>
</evidence>
<organism evidence="2 3">
    <name type="scientific">Candidatus Aphodousia faecigallinarum</name>
    <dbReference type="NCBI Taxonomy" id="2840677"/>
    <lineage>
        <taxon>Bacteria</taxon>
        <taxon>Pseudomonadati</taxon>
        <taxon>Pseudomonadota</taxon>
        <taxon>Betaproteobacteria</taxon>
        <taxon>Burkholderiales</taxon>
        <taxon>Sutterellaceae</taxon>
        <taxon>Sutterellaceae incertae sedis</taxon>
        <taxon>Candidatus Aphodousia</taxon>
    </lineage>
</organism>
<accession>A0A9D1LFE1</accession>
<keyword evidence="1" id="KW-0732">Signal</keyword>
<dbReference type="PROSITE" id="PS51257">
    <property type="entry name" value="PROKAR_LIPOPROTEIN"/>
    <property type="match status" value="1"/>
</dbReference>
<feature type="chain" id="PRO_5039697133" description="DUF4136 domain-containing protein" evidence="1">
    <location>
        <begin position="25"/>
        <end position="229"/>
    </location>
</feature>
<dbReference type="EMBL" id="DVMY01000003">
    <property type="protein sequence ID" value="HIU36672.1"/>
    <property type="molecule type" value="Genomic_DNA"/>
</dbReference>
<reference evidence="2" key="1">
    <citation type="submission" date="2020-10" db="EMBL/GenBank/DDBJ databases">
        <authorList>
            <person name="Gilroy R."/>
        </authorList>
    </citation>
    <scope>NUCLEOTIDE SEQUENCE</scope>
    <source>
        <strain evidence="2">7463</strain>
    </source>
</reference>
<comment type="caution">
    <text evidence="2">The sequence shown here is derived from an EMBL/GenBank/DDBJ whole genome shotgun (WGS) entry which is preliminary data.</text>
</comment>
<protein>
    <recommendedName>
        <fullName evidence="4">DUF4136 domain-containing protein</fullName>
    </recommendedName>
</protein>
<gene>
    <name evidence="2" type="ORF">IAC56_00085</name>
</gene>
<sequence length="229" mass="24857">MFVLRKVLKIALITAAFATVTGCAAPTVNTNVAISSKLSMTPDLNPGLHAMPDWGDKIAVVPASGSKKNDPTYSAIKSSLENLLVAAHLEPVTAGSGEKYRMSVSWSVKPSRIIRRSEQVPVTVMGGGFGWGHFRHHGWHGGPFLGPQVAFVNRVYTEQLYMRELDVKLLEMKGSKGTAVFNAVVRNEASCNRIDDILPYMVQSAIDNLYAQDGTNKVVSLPQVTSVCR</sequence>
<evidence type="ECO:0008006" key="4">
    <source>
        <dbReference type="Google" id="ProtNLM"/>
    </source>
</evidence>
<dbReference type="Proteomes" id="UP000824083">
    <property type="component" value="Unassembled WGS sequence"/>
</dbReference>
<evidence type="ECO:0000313" key="2">
    <source>
        <dbReference type="EMBL" id="HIU36672.1"/>
    </source>
</evidence>
<feature type="signal peptide" evidence="1">
    <location>
        <begin position="1"/>
        <end position="24"/>
    </location>
</feature>
<reference evidence="2" key="2">
    <citation type="journal article" date="2021" name="PeerJ">
        <title>Extensive microbial diversity within the chicken gut microbiome revealed by metagenomics and culture.</title>
        <authorList>
            <person name="Gilroy R."/>
            <person name="Ravi A."/>
            <person name="Getino M."/>
            <person name="Pursley I."/>
            <person name="Horton D.L."/>
            <person name="Alikhan N.F."/>
            <person name="Baker D."/>
            <person name="Gharbi K."/>
            <person name="Hall N."/>
            <person name="Watson M."/>
            <person name="Adriaenssens E.M."/>
            <person name="Foster-Nyarko E."/>
            <person name="Jarju S."/>
            <person name="Secka A."/>
            <person name="Antonio M."/>
            <person name="Oren A."/>
            <person name="Chaudhuri R.R."/>
            <person name="La Ragione R."/>
            <person name="Hildebrand F."/>
            <person name="Pallen M.J."/>
        </authorList>
    </citation>
    <scope>NUCLEOTIDE SEQUENCE</scope>
    <source>
        <strain evidence="2">7463</strain>
    </source>
</reference>
<name>A0A9D1LFE1_9BURK</name>
<proteinExistence type="predicted"/>